<dbReference type="InterPro" id="IPR025328">
    <property type="entry name" value="DUF4234"/>
</dbReference>
<comment type="caution">
    <text evidence="2">The sequence shown here is derived from an EMBL/GenBank/DDBJ whole genome shotgun (WGS) entry which is preliminary data.</text>
</comment>
<dbReference type="AlphaFoldDB" id="A0A7V5NY35"/>
<evidence type="ECO:0000313" key="2">
    <source>
        <dbReference type="EMBL" id="HHI96333.1"/>
    </source>
</evidence>
<name>A0A7V5NY35_9BACT</name>
<evidence type="ECO:0000259" key="1">
    <source>
        <dbReference type="Pfam" id="PF14018"/>
    </source>
</evidence>
<organism evidence="2">
    <name type="scientific">Thermodesulfatator atlanticus</name>
    <dbReference type="NCBI Taxonomy" id="501497"/>
    <lineage>
        <taxon>Bacteria</taxon>
        <taxon>Pseudomonadati</taxon>
        <taxon>Thermodesulfobacteriota</taxon>
        <taxon>Thermodesulfobacteria</taxon>
        <taxon>Thermodesulfobacteriales</taxon>
        <taxon>Thermodesulfatatoraceae</taxon>
        <taxon>Thermodesulfatator</taxon>
    </lineage>
</organism>
<sequence>MKEDPKRLWRLPPGAELEPSGVAKDVILTLLTCGIWDLVWQYRQMRTVNILLGYEEFHFGKWLIFTLLTCGLYNLYHEYLMGRAIVRIQHKYGLPPSESLPAISLVLTLVSLGIITDAIQQKELNMIINELKKRT</sequence>
<reference evidence="2" key="1">
    <citation type="journal article" date="2020" name="mSystems">
        <title>Genome- and Community-Level Interaction Insights into Carbon Utilization and Element Cycling Functions of Hydrothermarchaeota in Hydrothermal Sediment.</title>
        <authorList>
            <person name="Zhou Z."/>
            <person name="Liu Y."/>
            <person name="Xu W."/>
            <person name="Pan J."/>
            <person name="Luo Z.H."/>
            <person name="Li M."/>
        </authorList>
    </citation>
    <scope>NUCLEOTIDE SEQUENCE [LARGE SCALE GENOMIC DNA]</scope>
    <source>
        <strain evidence="2">HyVt-533</strain>
    </source>
</reference>
<dbReference type="Pfam" id="PF14018">
    <property type="entry name" value="DUF4234"/>
    <property type="match status" value="1"/>
</dbReference>
<protein>
    <submittedName>
        <fullName evidence="2">DUF4234 domain-containing protein</fullName>
    </submittedName>
</protein>
<accession>A0A7V5NY35</accession>
<dbReference type="EMBL" id="DROK01000018">
    <property type="protein sequence ID" value="HHI96333.1"/>
    <property type="molecule type" value="Genomic_DNA"/>
</dbReference>
<feature type="domain" description="DUF4234" evidence="1">
    <location>
        <begin position="59"/>
        <end position="115"/>
    </location>
</feature>
<gene>
    <name evidence="2" type="ORF">ENJ96_00590</name>
</gene>
<dbReference type="Proteomes" id="UP000886101">
    <property type="component" value="Unassembled WGS sequence"/>
</dbReference>
<proteinExistence type="predicted"/>